<keyword evidence="1" id="KW-0812">Transmembrane</keyword>
<reference evidence="4" key="1">
    <citation type="journal article" date="2019" name="Int. J. Syst. Evol. Microbiol.">
        <title>The Global Catalogue of Microorganisms (GCM) 10K type strain sequencing project: providing services to taxonomists for standard genome sequencing and annotation.</title>
        <authorList>
            <consortium name="The Broad Institute Genomics Platform"/>
            <consortium name="The Broad Institute Genome Sequencing Center for Infectious Disease"/>
            <person name="Wu L."/>
            <person name="Ma J."/>
        </authorList>
    </citation>
    <scope>NUCLEOTIDE SEQUENCE [LARGE SCALE GENOMIC DNA]</scope>
    <source>
        <strain evidence="4">CCUG 53270</strain>
    </source>
</reference>
<proteinExistence type="predicted"/>
<dbReference type="SMART" id="SM00245">
    <property type="entry name" value="TSPc"/>
    <property type="match status" value="1"/>
</dbReference>
<name>A0ABW3USN8_9BACL</name>
<evidence type="ECO:0000313" key="4">
    <source>
        <dbReference type="Proteomes" id="UP001597180"/>
    </source>
</evidence>
<dbReference type="Gene3D" id="2.30.42.10">
    <property type="match status" value="1"/>
</dbReference>
<dbReference type="Gene3D" id="3.90.226.10">
    <property type="entry name" value="2-enoyl-CoA Hydratase, Chain A, domain 1"/>
    <property type="match status" value="1"/>
</dbReference>
<accession>A0ABW3USN8</accession>
<dbReference type="Pfam" id="PF03572">
    <property type="entry name" value="Peptidase_S41"/>
    <property type="match status" value="1"/>
</dbReference>
<keyword evidence="1" id="KW-1133">Transmembrane helix</keyword>
<gene>
    <name evidence="3" type="ORF">ACFQ4B_22020</name>
</gene>
<keyword evidence="4" id="KW-1185">Reference proteome</keyword>
<dbReference type="PANTHER" id="PTHR32060:SF22">
    <property type="entry name" value="CARBOXYL-TERMINAL-PROCESSING PEPTIDASE 3, CHLOROPLASTIC"/>
    <property type="match status" value="1"/>
</dbReference>
<dbReference type="InterPro" id="IPR036034">
    <property type="entry name" value="PDZ_sf"/>
</dbReference>
<dbReference type="RefSeq" id="WP_179136199.1">
    <property type="nucleotide sequence ID" value="NZ_BAABJG010000015.1"/>
</dbReference>
<feature type="transmembrane region" description="Helical" evidence="1">
    <location>
        <begin position="103"/>
        <end position="121"/>
    </location>
</feature>
<dbReference type="EMBL" id="JBHTLU010000031">
    <property type="protein sequence ID" value="MFD1222796.1"/>
    <property type="molecule type" value="Genomic_DNA"/>
</dbReference>
<dbReference type="SUPFAM" id="SSF52096">
    <property type="entry name" value="ClpP/crotonase"/>
    <property type="match status" value="1"/>
</dbReference>
<dbReference type="InterPro" id="IPR005151">
    <property type="entry name" value="Tail-specific_protease"/>
</dbReference>
<sequence>MSLWGMIDSVKWFTVYDLLISIITIGVLIWYAVPIRVHYRWLDFMPSVGMLLVAASIISGDLDFFTLSNLIYLPAVIVFLCTVKKVFKPTHTIRVPKYRALRVILCVCAAAPIGLGLTVAGELRYNPASHLGNMSYASAFVKMNERLSAEYPFGEWKKIDWNALRQKYEPIFQQADSNKDRALYVKTLKEYVCSIHDGHVTLNNEEDMKKEVGGSFGIGIIRLDDGSVFVRSVVSDSTAAQNGIKVGAEIVNWDRKNGKDALHDLGCTMTSTATEQGKINNQELFMTRGPVGKTIEVGFKNWGEKEAKTATLTAFDDQFKSLRSSASDSEPITGKLLDNGYGYVKITAFPSDPIGKPEKPLEDLLKLFQKEQAKGLILDLRDNKGGEDDLVAIIAGYFVPEKKLYEYTSYYNRYMKKFEINRNETRMIKPASNVFTGKIAVLINSRTVSSGEGLPLVMKGMPNVKLIGFTGTNGSFGIVSSRITINMPEGYSANFPDGRSLNKDKQIQVDSNYTGQGGVAPDIRVPLTRETFKQVYIDGQDVLLNEGLRWLAN</sequence>
<feature type="transmembrane region" description="Helical" evidence="1">
    <location>
        <begin position="64"/>
        <end position="83"/>
    </location>
</feature>
<organism evidence="3 4">
    <name type="scientific">Paenibacillus vulneris</name>
    <dbReference type="NCBI Taxonomy" id="1133364"/>
    <lineage>
        <taxon>Bacteria</taxon>
        <taxon>Bacillati</taxon>
        <taxon>Bacillota</taxon>
        <taxon>Bacilli</taxon>
        <taxon>Bacillales</taxon>
        <taxon>Paenibacillaceae</taxon>
        <taxon>Paenibacillus</taxon>
    </lineage>
</organism>
<dbReference type="Proteomes" id="UP001597180">
    <property type="component" value="Unassembled WGS sequence"/>
</dbReference>
<feature type="transmembrane region" description="Helical" evidence="1">
    <location>
        <begin position="12"/>
        <end position="33"/>
    </location>
</feature>
<feature type="transmembrane region" description="Helical" evidence="1">
    <location>
        <begin position="40"/>
        <end position="58"/>
    </location>
</feature>
<dbReference type="PANTHER" id="PTHR32060">
    <property type="entry name" value="TAIL-SPECIFIC PROTEASE"/>
    <property type="match status" value="1"/>
</dbReference>
<evidence type="ECO:0000313" key="3">
    <source>
        <dbReference type="EMBL" id="MFD1222796.1"/>
    </source>
</evidence>
<keyword evidence="1" id="KW-0472">Membrane</keyword>
<dbReference type="Gene3D" id="3.30.750.44">
    <property type="match status" value="1"/>
</dbReference>
<feature type="domain" description="Tail specific protease" evidence="2">
    <location>
        <begin position="307"/>
        <end position="526"/>
    </location>
</feature>
<evidence type="ECO:0000259" key="2">
    <source>
        <dbReference type="SMART" id="SM00245"/>
    </source>
</evidence>
<protein>
    <submittedName>
        <fullName evidence="3">S41 family peptidase</fullName>
    </submittedName>
</protein>
<comment type="caution">
    <text evidence="3">The sequence shown here is derived from an EMBL/GenBank/DDBJ whole genome shotgun (WGS) entry which is preliminary data.</text>
</comment>
<dbReference type="InterPro" id="IPR029045">
    <property type="entry name" value="ClpP/crotonase-like_dom_sf"/>
</dbReference>
<evidence type="ECO:0000256" key="1">
    <source>
        <dbReference type="SAM" id="Phobius"/>
    </source>
</evidence>